<dbReference type="AlphaFoldDB" id="A0A1G7GQE1"/>
<organism evidence="3 4">
    <name type="scientific">Paracoccus isoporae</name>
    <dbReference type="NCBI Taxonomy" id="591205"/>
    <lineage>
        <taxon>Bacteria</taxon>
        <taxon>Pseudomonadati</taxon>
        <taxon>Pseudomonadota</taxon>
        <taxon>Alphaproteobacteria</taxon>
        <taxon>Rhodobacterales</taxon>
        <taxon>Paracoccaceae</taxon>
        <taxon>Paracoccus</taxon>
    </lineage>
</organism>
<gene>
    <name evidence="3" type="ORF">SAMN05421538_11438</name>
</gene>
<reference evidence="3 4" key="1">
    <citation type="submission" date="2016-10" db="EMBL/GenBank/DDBJ databases">
        <authorList>
            <person name="de Groot N.N."/>
        </authorList>
    </citation>
    <scope>NUCLEOTIDE SEQUENCE [LARGE SCALE GENOMIC DNA]</scope>
    <source>
        <strain evidence="3 4">DSM 22220</strain>
    </source>
</reference>
<dbReference type="RefSeq" id="WP_090525461.1">
    <property type="nucleotide sequence ID" value="NZ_FNAH01000014.1"/>
</dbReference>
<feature type="region of interest" description="Disordered" evidence="1">
    <location>
        <begin position="368"/>
        <end position="394"/>
    </location>
</feature>
<sequence length="394" mass="41360">MSEMTPGQFAKPLQRLPRKPLPSLASLAIPLLACLSALLLGLALPSLVGADGWLDWIKCVLAALSAGITAYAVNRLAVDKGALHAAIGNPGAGVVSASSILMVGFGMFAGTYGGFALDGSERLRLEAFGRDQAVFAEQISKSAGQGARVGAALRSVASDLAGRAECEARSSCLSGRGTGGEGPVFRVLEGEAARAAGIARQWEEGAAEAGRVGTRLREVSARYRAVNADEGLSVQKRRTQAQALGSEITRVASSLNTALPVSLVAAYAADLQAPIMIPGQSAISNQVNDLRGRHGTALEVVIASLDETDVEAPTFPARSGVSDTLVHVGHFLPLALIIFVIELVFPITLWLYTFFGLRAQLVQNELAPVQPSKQPDQNHEKSRASSHRNRGGRR</sequence>
<evidence type="ECO:0000256" key="2">
    <source>
        <dbReference type="SAM" id="Phobius"/>
    </source>
</evidence>
<keyword evidence="4" id="KW-1185">Reference proteome</keyword>
<name>A0A1G7GQE1_9RHOB</name>
<evidence type="ECO:0000313" key="4">
    <source>
        <dbReference type="Proteomes" id="UP000199344"/>
    </source>
</evidence>
<protein>
    <submittedName>
        <fullName evidence="3">Uncharacterized protein</fullName>
    </submittedName>
</protein>
<keyword evidence="2" id="KW-1133">Transmembrane helix</keyword>
<keyword evidence="2" id="KW-0812">Transmembrane</keyword>
<evidence type="ECO:0000256" key="1">
    <source>
        <dbReference type="SAM" id="MobiDB-lite"/>
    </source>
</evidence>
<keyword evidence="2" id="KW-0472">Membrane</keyword>
<evidence type="ECO:0000313" key="3">
    <source>
        <dbReference type="EMBL" id="SDE90326.1"/>
    </source>
</evidence>
<dbReference type="EMBL" id="FNAH01000014">
    <property type="protein sequence ID" value="SDE90326.1"/>
    <property type="molecule type" value="Genomic_DNA"/>
</dbReference>
<feature type="compositionally biased region" description="Basic residues" evidence="1">
    <location>
        <begin position="384"/>
        <end position="394"/>
    </location>
</feature>
<proteinExistence type="predicted"/>
<dbReference type="OrthoDB" id="7867047at2"/>
<feature type="transmembrane region" description="Helical" evidence="2">
    <location>
        <begin position="331"/>
        <end position="355"/>
    </location>
</feature>
<accession>A0A1G7GQE1</accession>
<dbReference type="Proteomes" id="UP000199344">
    <property type="component" value="Unassembled WGS sequence"/>
</dbReference>